<protein>
    <submittedName>
        <fullName evidence="4">Alpha/beta-hydrolase</fullName>
    </submittedName>
</protein>
<dbReference type="SUPFAM" id="SSF53474">
    <property type="entry name" value="alpha/beta-Hydrolases"/>
    <property type="match status" value="1"/>
</dbReference>
<organism evidence="4 5">
    <name type="scientific">Rhizodiscina lignyota</name>
    <dbReference type="NCBI Taxonomy" id="1504668"/>
    <lineage>
        <taxon>Eukaryota</taxon>
        <taxon>Fungi</taxon>
        <taxon>Dikarya</taxon>
        <taxon>Ascomycota</taxon>
        <taxon>Pezizomycotina</taxon>
        <taxon>Dothideomycetes</taxon>
        <taxon>Pleosporomycetidae</taxon>
        <taxon>Aulographales</taxon>
        <taxon>Rhizodiscinaceae</taxon>
        <taxon>Rhizodiscina</taxon>
    </lineage>
</organism>
<dbReference type="InterPro" id="IPR000073">
    <property type="entry name" value="AB_hydrolase_1"/>
</dbReference>
<dbReference type="PRINTS" id="PR00412">
    <property type="entry name" value="EPOXHYDRLASE"/>
</dbReference>
<evidence type="ECO:0000256" key="1">
    <source>
        <dbReference type="ARBA" id="ARBA00022801"/>
    </source>
</evidence>
<feature type="domain" description="AB hydrolase-1" evidence="3">
    <location>
        <begin position="37"/>
        <end position="306"/>
    </location>
</feature>
<evidence type="ECO:0000259" key="3">
    <source>
        <dbReference type="Pfam" id="PF12697"/>
    </source>
</evidence>
<dbReference type="Proteomes" id="UP000799772">
    <property type="component" value="Unassembled WGS sequence"/>
</dbReference>
<dbReference type="AlphaFoldDB" id="A0A9P4IIZ1"/>
<gene>
    <name evidence="4" type="ORF">NA57DRAFT_75625</name>
</gene>
<dbReference type="GO" id="GO:0016787">
    <property type="term" value="F:hydrolase activity"/>
    <property type="evidence" value="ECO:0007669"/>
    <property type="project" value="UniProtKB-KW"/>
</dbReference>
<reference evidence="4" key="1">
    <citation type="journal article" date="2020" name="Stud. Mycol.">
        <title>101 Dothideomycetes genomes: a test case for predicting lifestyles and emergence of pathogens.</title>
        <authorList>
            <person name="Haridas S."/>
            <person name="Albert R."/>
            <person name="Binder M."/>
            <person name="Bloem J."/>
            <person name="Labutti K."/>
            <person name="Salamov A."/>
            <person name="Andreopoulos B."/>
            <person name="Baker S."/>
            <person name="Barry K."/>
            <person name="Bills G."/>
            <person name="Bluhm B."/>
            <person name="Cannon C."/>
            <person name="Castanera R."/>
            <person name="Culley D."/>
            <person name="Daum C."/>
            <person name="Ezra D."/>
            <person name="Gonzalez J."/>
            <person name="Henrissat B."/>
            <person name="Kuo A."/>
            <person name="Liang C."/>
            <person name="Lipzen A."/>
            <person name="Lutzoni F."/>
            <person name="Magnuson J."/>
            <person name="Mondo S."/>
            <person name="Nolan M."/>
            <person name="Ohm R."/>
            <person name="Pangilinan J."/>
            <person name="Park H.-J."/>
            <person name="Ramirez L."/>
            <person name="Alfaro M."/>
            <person name="Sun H."/>
            <person name="Tritt A."/>
            <person name="Yoshinaga Y."/>
            <person name="Zwiers L.-H."/>
            <person name="Turgeon B."/>
            <person name="Goodwin S."/>
            <person name="Spatafora J."/>
            <person name="Crous P."/>
            <person name="Grigoriev I."/>
        </authorList>
    </citation>
    <scope>NUCLEOTIDE SEQUENCE</scope>
    <source>
        <strain evidence="4">CBS 133067</strain>
    </source>
</reference>
<dbReference type="EMBL" id="ML978125">
    <property type="protein sequence ID" value="KAF2100125.1"/>
    <property type="molecule type" value="Genomic_DNA"/>
</dbReference>
<dbReference type="OrthoDB" id="408373at2759"/>
<dbReference type="InterPro" id="IPR029058">
    <property type="entry name" value="AB_hydrolase_fold"/>
</dbReference>
<evidence type="ECO:0000313" key="5">
    <source>
        <dbReference type="Proteomes" id="UP000799772"/>
    </source>
</evidence>
<comment type="similarity">
    <text evidence="2">Belongs to the AB hydrolase superfamily. Epoxide hydrolase family.</text>
</comment>
<comment type="caution">
    <text evidence="4">The sequence shown here is derived from an EMBL/GenBank/DDBJ whole genome shotgun (WGS) entry which is preliminary data.</text>
</comment>
<sequence>MTSEFFEKSSSVPTSCGSAVNYYSRGLETVSPDNPILILVHGYPQSAYMYRHVVSRLPPDVPIFIPDLPGYGNSTPPPRGDKRTVGAAVLEALEKSLPSSGPISQKIILCGHDRGARVCHRLAVDAEQHSSTFSLVSVIFLDIVPTSAQFETFGNSASSVGTFHWPLLANVELATKMILATGGGWWCQAMIERWAGKNEHRLKGLKGDDAMERYCGYFERESVVRASCEDYRAGAFEDVELQKEDQQQGRKIAVPTLVVYSSAYLGARYDMEKVWKGWVQEGANLKVEGIGDGAGHFLPEEAPVELSNIMISWISQFS</sequence>
<evidence type="ECO:0000313" key="4">
    <source>
        <dbReference type="EMBL" id="KAF2100125.1"/>
    </source>
</evidence>
<keyword evidence="1" id="KW-0378">Hydrolase</keyword>
<dbReference type="InterPro" id="IPR000639">
    <property type="entry name" value="Epox_hydrolase-like"/>
</dbReference>
<dbReference type="Pfam" id="PF12697">
    <property type="entry name" value="Abhydrolase_6"/>
    <property type="match status" value="1"/>
</dbReference>
<name>A0A9P4IIZ1_9PEZI</name>
<proteinExistence type="inferred from homology"/>
<accession>A0A9P4IIZ1</accession>
<evidence type="ECO:0000256" key="2">
    <source>
        <dbReference type="ARBA" id="ARBA00038334"/>
    </source>
</evidence>
<dbReference type="PANTHER" id="PTHR43329">
    <property type="entry name" value="EPOXIDE HYDROLASE"/>
    <property type="match status" value="1"/>
</dbReference>
<keyword evidence="5" id="KW-1185">Reference proteome</keyword>
<dbReference type="Gene3D" id="3.40.50.1820">
    <property type="entry name" value="alpha/beta hydrolase"/>
    <property type="match status" value="1"/>
</dbReference>